<keyword evidence="3" id="KW-0238">DNA-binding</keyword>
<keyword evidence="2" id="KW-0229">DNA integration</keyword>
<organism evidence="6 8">
    <name type="scientific">Duganella violaceipulchra</name>
    <dbReference type="NCBI Taxonomy" id="2849652"/>
    <lineage>
        <taxon>Bacteria</taxon>
        <taxon>Pseudomonadati</taxon>
        <taxon>Pseudomonadota</taxon>
        <taxon>Betaproteobacteria</taxon>
        <taxon>Burkholderiales</taxon>
        <taxon>Oxalobacteraceae</taxon>
        <taxon>Telluria group</taxon>
        <taxon>Duganella</taxon>
    </lineage>
</organism>
<keyword evidence="9" id="KW-1185">Reference proteome</keyword>
<gene>
    <name evidence="6" type="ORF">KVP70_14425</name>
    <name evidence="7" type="ORF">L1274_005038</name>
</gene>
<dbReference type="GO" id="GO:0006310">
    <property type="term" value="P:DNA recombination"/>
    <property type="evidence" value="ECO:0007669"/>
    <property type="project" value="InterPro"/>
</dbReference>
<dbReference type="PROSITE" id="PS51898">
    <property type="entry name" value="TYR_RECOMBINASE"/>
    <property type="match status" value="1"/>
</dbReference>
<dbReference type="InterPro" id="IPR002104">
    <property type="entry name" value="Integrase_catalytic"/>
</dbReference>
<evidence type="ECO:0000259" key="5">
    <source>
        <dbReference type="PROSITE" id="PS51898"/>
    </source>
</evidence>
<evidence type="ECO:0000313" key="7">
    <source>
        <dbReference type="EMBL" id="MCP2011289.1"/>
    </source>
</evidence>
<evidence type="ECO:0000256" key="3">
    <source>
        <dbReference type="ARBA" id="ARBA00023125"/>
    </source>
</evidence>
<reference evidence="6" key="1">
    <citation type="submission" date="2021-07" db="EMBL/GenBank/DDBJ databases">
        <title>Characterization of violacein-producing bacteria and related species.</title>
        <authorList>
            <person name="Wilson H.S."/>
            <person name="De Leon M.E."/>
        </authorList>
    </citation>
    <scope>NUCLEOTIDE SEQUENCE</scope>
    <source>
        <strain evidence="6">HSC-15S17</strain>
    </source>
</reference>
<reference evidence="7" key="2">
    <citation type="submission" date="2022-03" db="EMBL/GenBank/DDBJ databases">
        <title>Genome Encyclopedia of Bacteria and Archaea VI: Functional Genomics of Type Strains.</title>
        <authorList>
            <person name="Whitman W."/>
        </authorList>
    </citation>
    <scope>NUCLEOTIDE SEQUENCE</scope>
    <source>
        <strain evidence="7">HSC-15S17</strain>
    </source>
</reference>
<protein>
    <submittedName>
        <fullName evidence="6 7">Integrase</fullName>
    </submittedName>
</protein>
<feature type="domain" description="Tyr recombinase" evidence="5">
    <location>
        <begin position="297"/>
        <end position="466"/>
    </location>
</feature>
<dbReference type="EMBL" id="JAHTGR010000007">
    <property type="protein sequence ID" value="MBV6322142.1"/>
    <property type="molecule type" value="Genomic_DNA"/>
</dbReference>
<feature type="region of interest" description="Disordered" evidence="4">
    <location>
        <begin position="517"/>
        <end position="545"/>
    </location>
</feature>
<dbReference type="Proteomes" id="UP001162889">
    <property type="component" value="Unassembled WGS sequence"/>
</dbReference>
<dbReference type="PANTHER" id="PTHR30349:SF41">
    <property type="entry name" value="INTEGRASE_RECOMBINASE PROTEIN MJ0367-RELATED"/>
    <property type="match status" value="1"/>
</dbReference>
<dbReference type="PANTHER" id="PTHR30349">
    <property type="entry name" value="PHAGE INTEGRASE-RELATED"/>
    <property type="match status" value="1"/>
</dbReference>
<dbReference type="CDD" id="cd00796">
    <property type="entry name" value="INT_Rci_Hp1_C"/>
    <property type="match status" value="1"/>
</dbReference>
<accession>A0AA41HC42</accession>
<evidence type="ECO:0000313" key="8">
    <source>
        <dbReference type="Proteomes" id="UP001155901"/>
    </source>
</evidence>
<evidence type="ECO:0000256" key="1">
    <source>
        <dbReference type="ARBA" id="ARBA00008857"/>
    </source>
</evidence>
<sequence length="559" mass="64041">MASIENRSHYQVAVKNRDDLTKTFPHNQGKKAEAYCQLLLSQKFKPKLSRLDDHFIVRVREKGIAEQVLHADSLEQAEQIKMKLKVEHGQGLFVDYSKGQNTTLAQAMIRYLWEVAPRNKSFEVEAYKINAMLEDAGIPRQSIAEIVVNHPNPCDKVKGMKIRKETGKKMHESCSATQFILKPIAHIVPDDFTEYVDERCEAASKATVDRELDIFSAVCNIAMKTWRIHLLQHPMDGVKRPQYFNERDRRLKPGEEDRLLDAAFEEDEKWSQTFRHDQLVASELQDIEGGPTRYRFWQTRKQLLDEAQATWAHIPMYECFVQFQLMTGARRSESLSLRWSNVDLEAQTAFLPETKNGRPRKLPLRSDLVELLRQLPRTGERVFEFTNDALRKAWKRMCERAGLTGEYDLHVHDLRHEAISRVAEIGSNTPGGFSLLDLQAFSGHRDVRMLLRYAHLCAQGLAKRLDEAFRAKDPEKQYNSHRGRKRLNPEVKVTLKDIIDHAVAEQPDGALEDQWHEQTASGITSQPVAGVPSAHPAATENTAPSAENVVHVNFRRQAA</sequence>
<comment type="similarity">
    <text evidence="1">Belongs to the 'phage' integrase family.</text>
</comment>
<dbReference type="RefSeq" id="WP_217942928.1">
    <property type="nucleotide sequence ID" value="NZ_JAHTGR010000007.1"/>
</dbReference>
<evidence type="ECO:0000256" key="2">
    <source>
        <dbReference type="ARBA" id="ARBA00022908"/>
    </source>
</evidence>
<dbReference type="EMBL" id="JALJZU010000011">
    <property type="protein sequence ID" value="MCP2011289.1"/>
    <property type="molecule type" value="Genomic_DNA"/>
</dbReference>
<evidence type="ECO:0000256" key="4">
    <source>
        <dbReference type="SAM" id="MobiDB-lite"/>
    </source>
</evidence>
<evidence type="ECO:0000313" key="9">
    <source>
        <dbReference type="Proteomes" id="UP001162889"/>
    </source>
</evidence>
<dbReference type="GO" id="GO:0003677">
    <property type="term" value="F:DNA binding"/>
    <property type="evidence" value="ECO:0007669"/>
    <property type="project" value="UniProtKB-KW"/>
</dbReference>
<comment type="caution">
    <text evidence="6">The sequence shown here is derived from an EMBL/GenBank/DDBJ whole genome shotgun (WGS) entry which is preliminary data.</text>
</comment>
<name>A0AA41HC42_9BURK</name>
<dbReference type="Pfam" id="PF00589">
    <property type="entry name" value="Phage_integrase"/>
    <property type="match status" value="1"/>
</dbReference>
<evidence type="ECO:0000313" key="6">
    <source>
        <dbReference type="EMBL" id="MBV6322142.1"/>
    </source>
</evidence>
<dbReference type="InterPro" id="IPR050090">
    <property type="entry name" value="Tyrosine_recombinase_XerCD"/>
</dbReference>
<dbReference type="Proteomes" id="UP001155901">
    <property type="component" value="Unassembled WGS sequence"/>
</dbReference>
<proteinExistence type="inferred from homology"/>
<dbReference type="GO" id="GO:0015074">
    <property type="term" value="P:DNA integration"/>
    <property type="evidence" value="ECO:0007669"/>
    <property type="project" value="UniProtKB-KW"/>
</dbReference>
<dbReference type="AlphaFoldDB" id="A0AA41HC42"/>
<feature type="compositionally biased region" description="Polar residues" evidence="4">
    <location>
        <begin position="517"/>
        <end position="527"/>
    </location>
</feature>